<evidence type="ECO:0000256" key="1">
    <source>
        <dbReference type="SAM" id="MobiDB-lite"/>
    </source>
</evidence>
<protein>
    <submittedName>
        <fullName evidence="2">Uncharacterized protein</fullName>
    </submittedName>
</protein>
<gene>
    <name evidence="2" type="ORF">QBC37DRAFT_116293</name>
</gene>
<reference evidence="2" key="1">
    <citation type="journal article" date="2023" name="Mol. Phylogenet. Evol.">
        <title>Genome-scale phylogeny and comparative genomics of the fungal order Sordariales.</title>
        <authorList>
            <person name="Hensen N."/>
            <person name="Bonometti L."/>
            <person name="Westerberg I."/>
            <person name="Brannstrom I.O."/>
            <person name="Guillou S."/>
            <person name="Cros-Aarteil S."/>
            <person name="Calhoun S."/>
            <person name="Haridas S."/>
            <person name="Kuo A."/>
            <person name="Mondo S."/>
            <person name="Pangilinan J."/>
            <person name="Riley R."/>
            <person name="LaButti K."/>
            <person name="Andreopoulos B."/>
            <person name="Lipzen A."/>
            <person name="Chen C."/>
            <person name="Yan M."/>
            <person name="Daum C."/>
            <person name="Ng V."/>
            <person name="Clum A."/>
            <person name="Steindorff A."/>
            <person name="Ohm R.A."/>
            <person name="Martin F."/>
            <person name="Silar P."/>
            <person name="Natvig D.O."/>
            <person name="Lalanne C."/>
            <person name="Gautier V."/>
            <person name="Ament-Velasquez S.L."/>
            <person name="Kruys A."/>
            <person name="Hutchinson M.I."/>
            <person name="Powell A.J."/>
            <person name="Barry K."/>
            <person name="Miller A.N."/>
            <person name="Grigoriev I.V."/>
            <person name="Debuchy R."/>
            <person name="Gladieux P."/>
            <person name="Hiltunen Thoren M."/>
            <person name="Johannesson H."/>
        </authorList>
    </citation>
    <scope>NUCLEOTIDE SEQUENCE</scope>
    <source>
        <strain evidence="2">PSN293</strain>
    </source>
</reference>
<keyword evidence="3" id="KW-1185">Reference proteome</keyword>
<feature type="region of interest" description="Disordered" evidence="1">
    <location>
        <begin position="327"/>
        <end position="351"/>
    </location>
</feature>
<dbReference type="AlphaFoldDB" id="A0AAN6XUA6"/>
<comment type="caution">
    <text evidence="2">The sequence shown here is derived from an EMBL/GenBank/DDBJ whole genome shotgun (WGS) entry which is preliminary data.</text>
</comment>
<accession>A0AAN6XUA6</accession>
<proteinExistence type="predicted"/>
<sequence length="379" mass="41985">MIHGPAKYCICGGRCDIGVLHNGQVAARSPGEVQGCPNHHYRHLIRDDCHQRLVSHIQGILVQNRGLSNDIWQQDNGQNDDENMLLAALDTSLTGCLVLFSCLDQEIATVNKSHSVKNGGQLSWFGRVRFLINNDRLQELLTALRGQQTAINLLIQLMQTEAISEIKRLLSENQPTLEANLRRTQTMRESLDSSSSKSVSASVLERTKSIIDRGKTANGTDAYSHVAPSDLEFDFDDAIVNSRTYRRAMAAAEAAAAKGETETIQEEPRDGPSQSSSVYSMLSPPATPHEAQIAVPALAVADNIKPKQPDYRKVMDDLENDLTEWASRIPPNEPTLSASRTTSKAGRPPQRFNSILNPTWALFLSLYTTSRPDHQMRYL</sequence>
<reference evidence="2" key="2">
    <citation type="submission" date="2023-05" db="EMBL/GenBank/DDBJ databases">
        <authorList>
            <consortium name="Lawrence Berkeley National Laboratory"/>
            <person name="Steindorff A."/>
            <person name="Hensen N."/>
            <person name="Bonometti L."/>
            <person name="Westerberg I."/>
            <person name="Brannstrom I.O."/>
            <person name="Guillou S."/>
            <person name="Cros-Aarteil S."/>
            <person name="Calhoun S."/>
            <person name="Haridas S."/>
            <person name="Kuo A."/>
            <person name="Mondo S."/>
            <person name="Pangilinan J."/>
            <person name="Riley R."/>
            <person name="Labutti K."/>
            <person name="Andreopoulos B."/>
            <person name="Lipzen A."/>
            <person name="Chen C."/>
            <person name="Yanf M."/>
            <person name="Daum C."/>
            <person name="Ng V."/>
            <person name="Clum A."/>
            <person name="Ohm R."/>
            <person name="Martin F."/>
            <person name="Silar P."/>
            <person name="Natvig D."/>
            <person name="Lalanne C."/>
            <person name="Gautier V."/>
            <person name="Ament-Velasquez S.L."/>
            <person name="Kruys A."/>
            <person name="Hutchinson M.I."/>
            <person name="Powell A.J."/>
            <person name="Barry K."/>
            <person name="Miller A.N."/>
            <person name="Grigoriev I.V."/>
            <person name="Debuchy R."/>
            <person name="Gladieux P."/>
            <person name="Thoren M.H."/>
            <person name="Johannesson H."/>
        </authorList>
    </citation>
    <scope>NUCLEOTIDE SEQUENCE</scope>
    <source>
        <strain evidence="2">PSN293</strain>
    </source>
</reference>
<feature type="region of interest" description="Disordered" evidence="1">
    <location>
        <begin position="256"/>
        <end position="287"/>
    </location>
</feature>
<dbReference type="Proteomes" id="UP001301769">
    <property type="component" value="Unassembled WGS sequence"/>
</dbReference>
<evidence type="ECO:0000313" key="2">
    <source>
        <dbReference type="EMBL" id="KAK4206756.1"/>
    </source>
</evidence>
<dbReference type="EMBL" id="MU858356">
    <property type="protein sequence ID" value="KAK4206756.1"/>
    <property type="molecule type" value="Genomic_DNA"/>
</dbReference>
<evidence type="ECO:0000313" key="3">
    <source>
        <dbReference type="Proteomes" id="UP001301769"/>
    </source>
</evidence>
<feature type="compositionally biased region" description="Polar residues" evidence="1">
    <location>
        <begin position="334"/>
        <end position="344"/>
    </location>
</feature>
<name>A0AAN6XUA6_9PEZI</name>
<organism evidence="2 3">
    <name type="scientific">Rhypophila decipiens</name>
    <dbReference type="NCBI Taxonomy" id="261697"/>
    <lineage>
        <taxon>Eukaryota</taxon>
        <taxon>Fungi</taxon>
        <taxon>Dikarya</taxon>
        <taxon>Ascomycota</taxon>
        <taxon>Pezizomycotina</taxon>
        <taxon>Sordariomycetes</taxon>
        <taxon>Sordariomycetidae</taxon>
        <taxon>Sordariales</taxon>
        <taxon>Naviculisporaceae</taxon>
        <taxon>Rhypophila</taxon>
    </lineage>
</organism>